<feature type="compositionally biased region" description="Basic residues" evidence="1">
    <location>
        <begin position="172"/>
        <end position="188"/>
    </location>
</feature>
<keyword evidence="3" id="KW-1185">Reference proteome</keyword>
<feature type="compositionally biased region" description="Basic residues" evidence="1">
    <location>
        <begin position="359"/>
        <end position="370"/>
    </location>
</feature>
<dbReference type="Proteomes" id="UP001318040">
    <property type="component" value="Chromosome 64"/>
</dbReference>
<dbReference type="RefSeq" id="XP_032833615.1">
    <property type="nucleotide sequence ID" value="XM_032977724.1"/>
</dbReference>
<accession>A0AAJ7XGM6</accession>
<feature type="region of interest" description="Disordered" evidence="1">
    <location>
        <begin position="64"/>
        <end position="83"/>
    </location>
</feature>
<evidence type="ECO:0000313" key="3">
    <source>
        <dbReference type="Proteomes" id="UP001318040"/>
    </source>
</evidence>
<feature type="region of interest" description="Disordered" evidence="1">
    <location>
        <begin position="172"/>
        <end position="391"/>
    </location>
</feature>
<gene>
    <name evidence="4" type="primary">LOC116956266</name>
</gene>
<evidence type="ECO:0000256" key="2">
    <source>
        <dbReference type="SAM" id="SignalP"/>
    </source>
</evidence>
<organism evidence="3 4">
    <name type="scientific">Petromyzon marinus</name>
    <name type="common">Sea lamprey</name>
    <dbReference type="NCBI Taxonomy" id="7757"/>
    <lineage>
        <taxon>Eukaryota</taxon>
        <taxon>Metazoa</taxon>
        <taxon>Chordata</taxon>
        <taxon>Craniata</taxon>
        <taxon>Vertebrata</taxon>
        <taxon>Cyclostomata</taxon>
        <taxon>Hyperoartia</taxon>
        <taxon>Petromyzontiformes</taxon>
        <taxon>Petromyzontidae</taxon>
        <taxon>Petromyzon</taxon>
    </lineage>
</organism>
<name>A0AAJ7XGM6_PETMA</name>
<keyword evidence="2" id="KW-0732">Signal</keyword>
<proteinExistence type="predicted"/>
<protein>
    <submittedName>
        <fullName evidence="4">Atherin-like</fullName>
    </submittedName>
</protein>
<evidence type="ECO:0000256" key="1">
    <source>
        <dbReference type="SAM" id="MobiDB-lite"/>
    </source>
</evidence>
<reference evidence="4" key="1">
    <citation type="submission" date="2025-08" db="UniProtKB">
        <authorList>
            <consortium name="RefSeq"/>
        </authorList>
    </citation>
    <scope>IDENTIFICATION</scope>
    <source>
        <tissue evidence="4">Sperm</tissue>
    </source>
</reference>
<sequence length="391" mass="42346">MASCVKTVLWLLGILLIHRGDQPAMSAIDNATTTFYEMINNNNNSNHQSSLRDGEDAVAFDASSPATSHAAWGREPIRPRGGRARRIEDDAARTNETSAVYNVQAQRPFGRLPLWAKVKTSDRLNVLCQVVITLVQLWFSVRRKKPTMLVAPIVGRVRGHRQALAPALRAAAARRRRARNAASKRGRNQAHVPQPPLLPTPPAPAETSAEDPCQLSPPMPTLPVPAETSAEDPCQLSPPMPTPPVPAETSAEDPCQLSPPMPTPPVPAETKSHDPCQLSPPPLMPTLPAPAKTSARDASQRGIPSLMSIVTSPPGTSARDGYRGQKTPLLVTPPQSTAATAATTTDAPAGAGPPVWFARPRRTRRRRRPRRDAEDVPPWLKYRDPNGFTLT</sequence>
<feature type="compositionally biased region" description="Pro residues" evidence="1">
    <location>
        <begin position="236"/>
        <end position="246"/>
    </location>
</feature>
<evidence type="ECO:0000313" key="4">
    <source>
        <dbReference type="RefSeq" id="XP_032833615.1"/>
    </source>
</evidence>
<dbReference type="KEGG" id="pmrn:116956266"/>
<feature type="compositionally biased region" description="Pro residues" evidence="1">
    <location>
        <begin position="257"/>
        <end position="267"/>
    </location>
</feature>
<feature type="compositionally biased region" description="Low complexity" evidence="1">
    <location>
        <begin position="332"/>
        <end position="354"/>
    </location>
</feature>
<feature type="compositionally biased region" description="Pro residues" evidence="1">
    <location>
        <begin position="278"/>
        <end position="288"/>
    </location>
</feature>
<feature type="chain" id="PRO_5042507062" evidence="2">
    <location>
        <begin position="21"/>
        <end position="391"/>
    </location>
</feature>
<feature type="compositionally biased region" description="Pro residues" evidence="1">
    <location>
        <begin position="193"/>
        <end position="204"/>
    </location>
</feature>
<dbReference type="AlphaFoldDB" id="A0AAJ7XGM6"/>
<feature type="signal peptide" evidence="2">
    <location>
        <begin position="1"/>
        <end position="20"/>
    </location>
</feature>